<dbReference type="Proteomes" id="UP000694240">
    <property type="component" value="Chromosome 9"/>
</dbReference>
<reference evidence="3 4" key="1">
    <citation type="submission" date="2020-12" db="EMBL/GenBank/DDBJ databases">
        <title>Concerted genomic and epigenomic changes stabilize Arabidopsis allopolyploids.</title>
        <authorList>
            <person name="Chen Z."/>
        </authorList>
    </citation>
    <scope>NUCLEOTIDE SEQUENCE [LARGE SCALE GENOMIC DNA]</scope>
    <source>
        <strain evidence="3">Allo738</strain>
        <tissue evidence="3">Leaf</tissue>
    </source>
</reference>
<accession>A0A8T2AAA0</accession>
<sequence length="516" mass="59248">MPPKKAKQSLQPFTFQIFDDIDGDFCDEEVLVRLIHFWEARNFKRGNILMGLELLLIDSQSNAVQGFISANRLFPYEEHLKRNSIYKLKKFMITPAKKIYKVSDHKHGICFTEKTSMVNVTLGDHQIDEQKFRFRNFEEFSAIVDTNIDLFDIIGQLRLITGDNLHSPTTMETAPHVEGNRSSDRVFLHLLLKDETIRIYLWGNIAASFRERWNKSEVKPTVLLLTTVNPKTIGATVSLSSTSSTRLFFDTDVDETKQFFTWLGDNCKTTPTIASSSSAVTKLETVTINEIHQFLQNANPQEVSFTCFTTVLDILPQYGWYYISCSICNNKLEKADTSMYCNTCKEYNNVGLVSSSEIYFIIKRPRTDQSDIVVQIPYTPNGEASTWPTLRSTLQFLLTYHQIQESEATRMTSMFLQFLNAIHISTESENGRAILIYFKVVDHNFQTNSRIDTDVLIAHLETAKRVPTTSEENEDCAICLETIKGRDDINNLACNHIYHNECIVTWLYAKKKLSNM</sequence>
<dbReference type="Pfam" id="PF17123">
    <property type="entry name" value="zf-RING_11"/>
    <property type="match status" value="1"/>
</dbReference>
<dbReference type="EMBL" id="JAEFBK010000009">
    <property type="protein sequence ID" value="KAG7568922.1"/>
    <property type="molecule type" value="Genomic_DNA"/>
</dbReference>
<feature type="domain" description="RING-type" evidence="2">
    <location>
        <begin position="475"/>
        <end position="503"/>
    </location>
</feature>
<evidence type="ECO:0000313" key="3">
    <source>
        <dbReference type="EMBL" id="KAG7568922.1"/>
    </source>
</evidence>
<evidence type="ECO:0000259" key="1">
    <source>
        <dbReference type="Pfam" id="PF02721"/>
    </source>
</evidence>
<comment type="caution">
    <text evidence="3">The sequence shown here is derived from an EMBL/GenBank/DDBJ whole genome shotgun (WGS) entry which is preliminary data.</text>
</comment>
<feature type="domain" description="Replication protein A 70 kDa DNA-binding subunit B/D first OB fold" evidence="1">
    <location>
        <begin position="30"/>
        <end position="117"/>
    </location>
</feature>
<dbReference type="CDD" id="cd04480">
    <property type="entry name" value="RPA1_DBD_A_like"/>
    <property type="match status" value="1"/>
</dbReference>
<evidence type="ECO:0000313" key="4">
    <source>
        <dbReference type="Proteomes" id="UP000694240"/>
    </source>
</evidence>
<evidence type="ECO:0000259" key="2">
    <source>
        <dbReference type="Pfam" id="PF17123"/>
    </source>
</evidence>
<evidence type="ECO:0008006" key="5">
    <source>
        <dbReference type="Google" id="ProtNLM"/>
    </source>
</evidence>
<protein>
    <recommendedName>
        <fullName evidence="5">RING-type domain-containing protein</fullName>
    </recommendedName>
</protein>
<dbReference type="PANTHER" id="PTHR47165:SF4">
    <property type="entry name" value="OS03G0429900 PROTEIN"/>
    <property type="match status" value="1"/>
</dbReference>
<dbReference type="InterPro" id="IPR003871">
    <property type="entry name" value="RFA1B/D_OB_1st"/>
</dbReference>
<proteinExistence type="predicted"/>
<dbReference type="InterPro" id="IPR001841">
    <property type="entry name" value="Znf_RING"/>
</dbReference>
<keyword evidence="4" id="KW-1185">Reference proteome</keyword>
<dbReference type="AlphaFoldDB" id="A0A8T2AAA0"/>
<gene>
    <name evidence="3" type="ORF">ISN45_Aa04g016930</name>
</gene>
<name>A0A8T2AAA0_9BRAS</name>
<organism evidence="3 4">
    <name type="scientific">Arabidopsis thaliana x Arabidopsis arenosa</name>
    <dbReference type="NCBI Taxonomy" id="1240361"/>
    <lineage>
        <taxon>Eukaryota</taxon>
        <taxon>Viridiplantae</taxon>
        <taxon>Streptophyta</taxon>
        <taxon>Embryophyta</taxon>
        <taxon>Tracheophyta</taxon>
        <taxon>Spermatophyta</taxon>
        <taxon>Magnoliopsida</taxon>
        <taxon>eudicotyledons</taxon>
        <taxon>Gunneridae</taxon>
        <taxon>Pentapetalae</taxon>
        <taxon>rosids</taxon>
        <taxon>malvids</taxon>
        <taxon>Brassicales</taxon>
        <taxon>Brassicaceae</taxon>
        <taxon>Camelineae</taxon>
        <taxon>Arabidopsis</taxon>
    </lineage>
</organism>
<dbReference type="PANTHER" id="PTHR47165">
    <property type="entry name" value="OS03G0429900 PROTEIN"/>
    <property type="match status" value="1"/>
</dbReference>
<dbReference type="Pfam" id="PF02721">
    <property type="entry name" value="DUF223"/>
    <property type="match status" value="1"/>
</dbReference>